<evidence type="ECO:0000256" key="7">
    <source>
        <dbReference type="RuleBase" id="RU003346"/>
    </source>
</evidence>
<feature type="transmembrane region" description="Helical" evidence="9">
    <location>
        <begin position="220"/>
        <end position="241"/>
    </location>
</feature>
<feature type="transmembrane region" description="Helical" evidence="9">
    <location>
        <begin position="308"/>
        <end position="328"/>
    </location>
</feature>
<feature type="domain" description="Major facilitator superfamily (MFS) profile" evidence="10">
    <location>
        <begin position="60"/>
        <end position="497"/>
    </location>
</feature>
<feature type="transmembrane region" description="Helical" evidence="9">
    <location>
        <begin position="189"/>
        <end position="208"/>
    </location>
</feature>
<evidence type="ECO:0000259" key="10">
    <source>
        <dbReference type="PROSITE" id="PS50850"/>
    </source>
</evidence>
<evidence type="ECO:0000256" key="5">
    <source>
        <dbReference type="ARBA" id="ARBA00022989"/>
    </source>
</evidence>
<dbReference type="InterPro" id="IPR005829">
    <property type="entry name" value="Sugar_transporter_CS"/>
</dbReference>
<evidence type="ECO:0000256" key="2">
    <source>
        <dbReference type="ARBA" id="ARBA00010992"/>
    </source>
</evidence>
<dbReference type="InterPro" id="IPR036259">
    <property type="entry name" value="MFS_trans_sf"/>
</dbReference>
<keyword evidence="3 7" id="KW-0813">Transport</keyword>
<feature type="transmembrane region" description="Helical" evidence="9">
    <location>
        <begin position="129"/>
        <end position="148"/>
    </location>
</feature>
<dbReference type="GO" id="GO:0005351">
    <property type="term" value="F:carbohydrate:proton symporter activity"/>
    <property type="evidence" value="ECO:0007669"/>
    <property type="project" value="TreeGrafter"/>
</dbReference>
<accession>A0A3M2SGW6</accession>
<reference evidence="11 12" key="1">
    <citation type="submission" date="2017-06" db="EMBL/GenBank/DDBJ databases">
        <title>Comparative genomic analysis of Ambrosia Fusariam Clade fungi.</title>
        <authorList>
            <person name="Stajich J.E."/>
            <person name="Carrillo J."/>
            <person name="Kijimoto T."/>
            <person name="Eskalen A."/>
            <person name="O'Donnell K."/>
            <person name="Kasson M."/>
        </authorList>
    </citation>
    <scope>NUCLEOTIDE SEQUENCE [LARGE SCALE GENOMIC DNA]</scope>
    <source>
        <strain evidence="11">UCR3666</strain>
    </source>
</reference>
<comment type="subcellular location">
    <subcellularLocation>
        <location evidence="1">Membrane</location>
        <topology evidence="1">Multi-pass membrane protein</topology>
    </subcellularLocation>
</comment>
<dbReference type="OrthoDB" id="6133115at2759"/>
<dbReference type="Pfam" id="PF00083">
    <property type="entry name" value="Sugar_tr"/>
    <property type="match status" value="1"/>
</dbReference>
<dbReference type="Gene3D" id="1.20.1250.20">
    <property type="entry name" value="MFS general substrate transporter like domains"/>
    <property type="match status" value="1"/>
</dbReference>
<keyword evidence="4 9" id="KW-0812">Transmembrane</keyword>
<feature type="transmembrane region" description="Helical" evidence="9">
    <location>
        <begin position="405"/>
        <end position="425"/>
    </location>
</feature>
<dbReference type="PROSITE" id="PS50850">
    <property type="entry name" value="MFS"/>
    <property type="match status" value="1"/>
</dbReference>
<feature type="transmembrane region" description="Helical" evidence="9">
    <location>
        <begin position="101"/>
        <end position="122"/>
    </location>
</feature>
<dbReference type="FunFam" id="1.20.1250.20:FF:000134">
    <property type="entry name" value="MFS sugar transporter protein"/>
    <property type="match status" value="1"/>
</dbReference>
<dbReference type="InterPro" id="IPR003663">
    <property type="entry name" value="Sugar/inositol_transpt"/>
</dbReference>
<keyword evidence="5 9" id="KW-1133">Transmembrane helix</keyword>
<protein>
    <recommendedName>
        <fullName evidence="10">Major facilitator superfamily (MFS) profile domain-containing protein</fullName>
    </recommendedName>
</protein>
<feature type="transmembrane region" description="Helical" evidence="9">
    <location>
        <begin position="475"/>
        <end position="494"/>
    </location>
</feature>
<dbReference type="InterPro" id="IPR005828">
    <property type="entry name" value="MFS_sugar_transport-like"/>
</dbReference>
<evidence type="ECO:0000256" key="9">
    <source>
        <dbReference type="SAM" id="Phobius"/>
    </source>
</evidence>
<evidence type="ECO:0000256" key="8">
    <source>
        <dbReference type="SAM" id="MobiDB-lite"/>
    </source>
</evidence>
<dbReference type="PROSITE" id="PS00216">
    <property type="entry name" value="SUGAR_TRANSPORT_1"/>
    <property type="match status" value="1"/>
</dbReference>
<evidence type="ECO:0000313" key="12">
    <source>
        <dbReference type="Proteomes" id="UP000277212"/>
    </source>
</evidence>
<dbReference type="GO" id="GO:0016020">
    <property type="term" value="C:membrane"/>
    <property type="evidence" value="ECO:0007669"/>
    <property type="project" value="UniProtKB-SubCell"/>
</dbReference>
<feature type="region of interest" description="Disordered" evidence="8">
    <location>
        <begin position="1"/>
        <end position="23"/>
    </location>
</feature>
<dbReference type="InterPro" id="IPR050360">
    <property type="entry name" value="MFS_Sugar_Transporters"/>
</dbReference>
<sequence length="540" mass="59422">MSAPGRNSAAKRPSLAGEHDEMAKPIEHVTQVETSSAALAEALAQKGKLSGKSLARLYVVMTVGYLVSTIQGFDGSLMGAINAMKTYQDSFGLDGSGSSTGIVFIIYNLAQLAAFPFVAYISDVHGRRPCIFIGCLVILIGTAIQGSAHSLGQFIGGRFVLGFGAIVAHGAGPAYTVELAHPAYRGLTAGMYNNFWWVGNILAGWVTYGTNLHIKTSWAWRIPTILQAGFPSLAMALVLFLPESPRWLIYKDRTEEALAIFAKYHGEGDPNSPIVQLQYQQILEEHNHEDPGHWWDYRELVSTRSARYRTMLVVATAFFGQWSGNNVISYFLPEMLKKAGLTNSNTQLLINAINAVICWVAAMCGSMVLDKFGRRKMMMTGLTGCLAAYIMLTAFAANSNEHKDLVYGLIVAVFIFGICYATGMTPSATLYPMECLTNRTRAKGSSIKFVFMNIATMTNTYGISVGIKEIGWKLYLVYIVWIAIEITFMFFFFVETRGKNLEELSEIFEAKNPRKASTKKIVVALDETGHVVNIQEAKKD</sequence>
<feature type="transmembrane region" description="Helical" evidence="9">
    <location>
        <begin position="381"/>
        <end position="399"/>
    </location>
</feature>
<feature type="transmembrane region" description="Helical" evidence="9">
    <location>
        <begin position="154"/>
        <end position="177"/>
    </location>
</feature>
<organism evidence="11 12">
    <name type="scientific">Fusarium kuroshium</name>
    <dbReference type="NCBI Taxonomy" id="2010991"/>
    <lineage>
        <taxon>Eukaryota</taxon>
        <taxon>Fungi</taxon>
        <taxon>Dikarya</taxon>
        <taxon>Ascomycota</taxon>
        <taxon>Pezizomycotina</taxon>
        <taxon>Sordariomycetes</taxon>
        <taxon>Hypocreomycetidae</taxon>
        <taxon>Hypocreales</taxon>
        <taxon>Nectriaceae</taxon>
        <taxon>Fusarium</taxon>
        <taxon>Fusarium solani species complex</taxon>
    </lineage>
</organism>
<evidence type="ECO:0000256" key="3">
    <source>
        <dbReference type="ARBA" id="ARBA00022448"/>
    </source>
</evidence>
<evidence type="ECO:0000313" key="11">
    <source>
        <dbReference type="EMBL" id="RMJ16771.1"/>
    </source>
</evidence>
<dbReference type="EMBL" id="NKUJ01000042">
    <property type="protein sequence ID" value="RMJ16771.1"/>
    <property type="molecule type" value="Genomic_DNA"/>
</dbReference>
<keyword evidence="12" id="KW-1185">Reference proteome</keyword>
<feature type="transmembrane region" description="Helical" evidence="9">
    <location>
        <begin position="348"/>
        <end position="369"/>
    </location>
</feature>
<dbReference type="NCBIfam" id="TIGR00879">
    <property type="entry name" value="SP"/>
    <property type="match status" value="1"/>
</dbReference>
<comment type="caution">
    <text evidence="11">The sequence shown here is derived from an EMBL/GenBank/DDBJ whole genome shotgun (WGS) entry which is preliminary data.</text>
</comment>
<keyword evidence="6 9" id="KW-0472">Membrane</keyword>
<comment type="similarity">
    <text evidence="2 7">Belongs to the major facilitator superfamily. Sugar transporter (TC 2.A.1.1) family.</text>
</comment>
<dbReference type="PANTHER" id="PTHR48022">
    <property type="entry name" value="PLASTIDIC GLUCOSE TRANSPORTER 4"/>
    <property type="match status" value="1"/>
</dbReference>
<dbReference type="InterPro" id="IPR020846">
    <property type="entry name" value="MFS_dom"/>
</dbReference>
<proteinExistence type="inferred from homology"/>
<gene>
    <name evidence="11" type="ORF">CDV36_003530</name>
</gene>
<evidence type="ECO:0000256" key="6">
    <source>
        <dbReference type="ARBA" id="ARBA00023136"/>
    </source>
</evidence>
<dbReference type="Proteomes" id="UP000277212">
    <property type="component" value="Unassembled WGS sequence"/>
</dbReference>
<dbReference type="PANTHER" id="PTHR48022:SF70">
    <property type="entry name" value="MONOSACCHARIDE TRANSPORTER, PUTATIVE (AFU_ORTHOLOGUE AFUA_5G14540)-RELATED"/>
    <property type="match status" value="1"/>
</dbReference>
<dbReference type="AlphaFoldDB" id="A0A3M2SGW6"/>
<name>A0A3M2SGW6_9HYPO</name>
<evidence type="ECO:0000256" key="1">
    <source>
        <dbReference type="ARBA" id="ARBA00004141"/>
    </source>
</evidence>
<feature type="transmembrane region" description="Helical" evidence="9">
    <location>
        <begin position="446"/>
        <end position="463"/>
    </location>
</feature>
<evidence type="ECO:0000256" key="4">
    <source>
        <dbReference type="ARBA" id="ARBA00022692"/>
    </source>
</evidence>
<dbReference type="SUPFAM" id="SSF103473">
    <property type="entry name" value="MFS general substrate transporter"/>
    <property type="match status" value="1"/>
</dbReference>
<feature type="transmembrane region" description="Helical" evidence="9">
    <location>
        <begin position="57"/>
        <end position="81"/>
    </location>
</feature>